<evidence type="ECO:0000313" key="3">
    <source>
        <dbReference type="EMBL" id="HIZ40097.1"/>
    </source>
</evidence>
<feature type="transmembrane region" description="Helical" evidence="1">
    <location>
        <begin position="155"/>
        <end position="173"/>
    </location>
</feature>
<dbReference type="AlphaFoldDB" id="A0A9D2EMT0"/>
<dbReference type="Pfam" id="PF04892">
    <property type="entry name" value="VanZ"/>
    <property type="match status" value="1"/>
</dbReference>
<evidence type="ECO:0000256" key="1">
    <source>
        <dbReference type="SAM" id="Phobius"/>
    </source>
</evidence>
<reference evidence="3" key="1">
    <citation type="journal article" date="2021" name="PeerJ">
        <title>Extensive microbial diversity within the chicken gut microbiome revealed by metagenomics and culture.</title>
        <authorList>
            <person name="Gilroy R."/>
            <person name="Ravi A."/>
            <person name="Getino M."/>
            <person name="Pursley I."/>
            <person name="Horton D.L."/>
            <person name="Alikhan N.F."/>
            <person name="Baker D."/>
            <person name="Gharbi K."/>
            <person name="Hall N."/>
            <person name="Watson M."/>
            <person name="Adriaenssens E.M."/>
            <person name="Foster-Nyarko E."/>
            <person name="Jarju S."/>
            <person name="Secka A."/>
            <person name="Antonio M."/>
            <person name="Oren A."/>
            <person name="Chaudhuri R.R."/>
            <person name="La Ragione R."/>
            <person name="Hildebrand F."/>
            <person name="Pallen M.J."/>
        </authorList>
    </citation>
    <scope>NUCLEOTIDE SEQUENCE</scope>
    <source>
        <strain evidence="3">CHK179-28034</strain>
    </source>
</reference>
<accession>A0A9D2EMT0</accession>
<keyword evidence="1" id="KW-1133">Transmembrane helix</keyword>
<evidence type="ECO:0000313" key="4">
    <source>
        <dbReference type="Proteomes" id="UP000824049"/>
    </source>
</evidence>
<dbReference type="EMBL" id="DXBR01000086">
    <property type="protein sequence ID" value="HIZ40097.1"/>
    <property type="molecule type" value="Genomic_DNA"/>
</dbReference>
<comment type="caution">
    <text evidence="3">The sequence shown here is derived from an EMBL/GenBank/DDBJ whole genome shotgun (WGS) entry which is preliminary data.</text>
</comment>
<gene>
    <name evidence="3" type="ORF">H9968_09290</name>
</gene>
<evidence type="ECO:0000259" key="2">
    <source>
        <dbReference type="Pfam" id="PF04892"/>
    </source>
</evidence>
<feature type="transmembrane region" description="Helical" evidence="1">
    <location>
        <begin position="91"/>
        <end position="112"/>
    </location>
</feature>
<dbReference type="InterPro" id="IPR006976">
    <property type="entry name" value="VanZ-like"/>
</dbReference>
<sequence length="177" mass="19945">MILNLVFGILFFVILTICLVTALAGHFRWDVSEIIKFLAMAATFIVFLTVLLFPLPLSQDELGFAGINIIPFKTIAGYITSAVRDGMIGTALSQICGNILLFFFLMSVLGWYMRLYSFRAYIKWLLTFAVMAEGIQAVVSLFLGYLYRSIDIDDMILYIIGGLLSYAWLGRYAKESE</sequence>
<feature type="transmembrane region" description="Helical" evidence="1">
    <location>
        <begin position="34"/>
        <end position="55"/>
    </location>
</feature>
<dbReference type="Proteomes" id="UP000824049">
    <property type="component" value="Unassembled WGS sequence"/>
</dbReference>
<keyword evidence="1" id="KW-0472">Membrane</keyword>
<reference evidence="3" key="2">
    <citation type="submission" date="2021-04" db="EMBL/GenBank/DDBJ databases">
        <authorList>
            <person name="Gilroy R."/>
        </authorList>
    </citation>
    <scope>NUCLEOTIDE SEQUENCE</scope>
    <source>
        <strain evidence="3">CHK179-28034</strain>
    </source>
</reference>
<feature type="transmembrane region" description="Helical" evidence="1">
    <location>
        <begin position="124"/>
        <end position="143"/>
    </location>
</feature>
<protein>
    <submittedName>
        <fullName evidence="3">VanZ family protein</fullName>
    </submittedName>
</protein>
<proteinExistence type="predicted"/>
<name>A0A9D2EMT0_9FIRM</name>
<feature type="domain" description="VanZ-like" evidence="2">
    <location>
        <begin position="44"/>
        <end position="167"/>
    </location>
</feature>
<keyword evidence="1" id="KW-0812">Transmembrane</keyword>
<organism evidence="3 4">
    <name type="scientific">Candidatus Anaerobutyricum stercoris</name>
    <dbReference type="NCBI Taxonomy" id="2838457"/>
    <lineage>
        <taxon>Bacteria</taxon>
        <taxon>Bacillati</taxon>
        <taxon>Bacillota</taxon>
        <taxon>Clostridia</taxon>
        <taxon>Lachnospirales</taxon>
        <taxon>Lachnospiraceae</taxon>
        <taxon>Anaerobutyricum</taxon>
    </lineage>
</organism>